<evidence type="ECO:0000313" key="2">
    <source>
        <dbReference type="EMBL" id="GGC69620.1"/>
    </source>
</evidence>
<reference evidence="2" key="2">
    <citation type="submission" date="2020-09" db="EMBL/GenBank/DDBJ databases">
        <authorList>
            <person name="Sun Q."/>
            <person name="Zhou Y."/>
        </authorList>
    </citation>
    <scope>NUCLEOTIDE SEQUENCE</scope>
    <source>
        <strain evidence="2">CGMCC 1.15343</strain>
    </source>
</reference>
<dbReference type="RefSeq" id="WP_188627119.1">
    <property type="nucleotide sequence ID" value="NZ_BMIL01000007.1"/>
</dbReference>
<name>A0A916UG04_9SPHI</name>
<organism evidence="2 3">
    <name type="scientific">Pedobacter quisquiliarum</name>
    <dbReference type="NCBI Taxonomy" id="1834438"/>
    <lineage>
        <taxon>Bacteria</taxon>
        <taxon>Pseudomonadati</taxon>
        <taxon>Bacteroidota</taxon>
        <taxon>Sphingobacteriia</taxon>
        <taxon>Sphingobacteriales</taxon>
        <taxon>Sphingobacteriaceae</taxon>
        <taxon>Pedobacter</taxon>
    </lineage>
</organism>
<evidence type="ECO:0000313" key="3">
    <source>
        <dbReference type="Proteomes" id="UP000651668"/>
    </source>
</evidence>
<protein>
    <submittedName>
        <fullName evidence="2">Uncharacterized protein</fullName>
    </submittedName>
</protein>
<gene>
    <name evidence="2" type="ORF">GCM10011387_23760</name>
</gene>
<keyword evidence="3" id="KW-1185">Reference proteome</keyword>
<sequence length="136" mass="15685">MDIEELLPQQPEGDKKNKKKESPLVSLEKDLDLYADSIREVAIDIIMEGISTHPIFIAHQHSVSIGEVILNREELNTNWTIQASTLEEFVEKGIINPEKKVLFLKSYKKTEDFMCVFVIVPEGANFIYYPYKNKRA</sequence>
<feature type="region of interest" description="Disordered" evidence="1">
    <location>
        <begin position="1"/>
        <end position="21"/>
    </location>
</feature>
<dbReference type="EMBL" id="BMIL01000007">
    <property type="protein sequence ID" value="GGC69620.1"/>
    <property type="molecule type" value="Genomic_DNA"/>
</dbReference>
<dbReference type="AlphaFoldDB" id="A0A916UG04"/>
<evidence type="ECO:0000256" key="1">
    <source>
        <dbReference type="SAM" id="MobiDB-lite"/>
    </source>
</evidence>
<accession>A0A916UG04</accession>
<dbReference type="Proteomes" id="UP000651668">
    <property type="component" value="Unassembled WGS sequence"/>
</dbReference>
<comment type="caution">
    <text evidence="2">The sequence shown here is derived from an EMBL/GenBank/DDBJ whole genome shotgun (WGS) entry which is preliminary data.</text>
</comment>
<reference evidence="2" key="1">
    <citation type="journal article" date="2014" name="Int. J. Syst. Evol. Microbiol.">
        <title>Complete genome sequence of Corynebacterium casei LMG S-19264T (=DSM 44701T), isolated from a smear-ripened cheese.</title>
        <authorList>
            <consortium name="US DOE Joint Genome Institute (JGI-PGF)"/>
            <person name="Walter F."/>
            <person name="Albersmeier A."/>
            <person name="Kalinowski J."/>
            <person name="Ruckert C."/>
        </authorList>
    </citation>
    <scope>NUCLEOTIDE SEQUENCE</scope>
    <source>
        <strain evidence="2">CGMCC 1.15343</strain>
    </source>
</reference>
<proteinExistence type="predicted"/>